<organism evidence="4 5">
    <name type="scientific">Corchorus olitorius</name>
    <dbReference type="NCBI Taxonomy" id="93759"/>
    <lineage>
        <taxon>Eukaryota</taxon>
        <taxon>Viridiplantae</taxon>
        <taxon>Streptophyta</taxon>
        <taxon>Embryophyta</taxon>
        <taxon>Tracheophyta</taxon>
        <taxon>Spermatophyta</taxon>
        <taxon>Magnoliopsida</taxon>
        <taxon>eudicotyledons</taxon>
        <taxon>Gunneridae</taxon>
        <taxon>Pentapetalae</taxon>
        <taxon>rosids</taxon>
        <taxon>malvids</taxon>
        <taxon>Malvales</taxon>
        <taxon>Malvaceae</taxon>
        <taxon>Grewioideae</taxon>
        <taxon>Apeibeae</taxon>
        <taxon>Corchorus</taxon>
    </lineage>
</organism>
<evidence type="ECO:0000256" key="1">
    <source>
        <dbReference type="ARBA" id="ARBA00023027"/>
    </source>
</evidence>
<dbReference type="EMBL" id="AWUE01019716">
    <property type="protein sequence ID" value="OMO71915.1"/>
    <property type="molecule type" value="Genomic_DNA"/>
</dbReference>
<evidence type="ECO:0000256" key="2">
    <source>
        <dbReference type="SAM" id="MobiDB-lite"/>
    </source>
</evidence>
<feature type="region of interest" description="Disordered" evidence="2">
    <location>
        <begin position="1"/>
        <end position="25"/>
    </location>
</feature>
<feature type="compositionally biased region" description="Low complexity" evidence="2">
    <location>
        <begin position="14"/>
        <end position="23"/>
    </location>
</feature>
<dbReference type="AlphaFoldDB" id="A0A1R3HNI6"/>
<dbReference type="SMART" id="SM00255">
    <property type="entry name" value="TIR"/>
    <property type="match status" value="1"/>
</dbReference>
<reference evidence="5" key="1">
    <citation type="submission" date="2013-09" db="EMBL/GenBank/DDBJ databases">
        <title>Corchorus olitorius genome sequencing.</title>
        <authorList>
            <person name="Alam M."/>
            <person name="Haque M.S."/>
            <person name="Islam M.S."/>
            <person name="Emdad E.M."/>
            <person name="Islam M.M."/>
            <person name="Ahmed B."/>
            <person name="Halim A."/>
            <person name="Hossen Q.M.M."/>
            <person name="Hossain M.Z."/>
            <person name="Ahmed R."/>
            <person name="Khan M.M."/>
            <person name="Islam R."/>
            <person name="Rashid M.M."/>
            <person name="Khan S.A."/>
            <person name="Rahman M.S."/>
            <person name="Alam M."/>
            <person name="Yahiya A.S."/>
            <person name="Khan M.S."/>
            <person name="Azam M.S."/>
            <person name="Haque T."/>
            <person name="Lashkar M.Z.H."/>
            <person name="Akhand A.I."/>
            <person name="Morshed G."/>
            <person name="Roy S."/>
            <person name="Uddin K.S."/>
            <person name="Rabeya T."/>
            <person name="Hossain A.S."/>
            <person name="Chowdhury A."/>
            <person name="Snigdha A.R."/>
            <person name="Mortoza M.S."/>
            <person name="Matin S.A."/>
            <person name="Hoque S.M.E."/>
            <person name="Islam M.K."/>
            <person name="Roy D.K."/>
            <person name="Haider R."/>
            <person name="Moosa M.M."/>
            <person name="Elias S.M."/>
            <person name="Hasan A.M."/>
            <person name="Jahan S."/>
            <person name="Shafiuddin M."/>
            <person name="Mahmood N."/>
            <person name="Shommy N.S."/>
        </authorList>
    </citation>
    <scope>NUCLEOTIDE SEQUENCE [LARGE SCALE GENOMIC DNA]</scope>
    <source>
        <strain evidence="5">cv. O-4</strain>
    </source>
</reference>
<feature type="domain" description="TIR" evidence="3">
    <location>
        <begin position="28"/>
        <end position="161"/>
    </location>
</feature>
<evidence type="ECO:0000313" key="4">
    <source>
        <dbReference type="EMBL" id="OMO71915.1"/>
    </source>
</evidence>
<name>A0A1R3HNI6_9ROSI</name>
<keyword evidence="5" id="KW-1185">Reference proteome</keyword>
<gene>
    <name evidence="4" type="ORF">COLO4_27943</name>
</gene>
<proteinExistence type="predicted"/>
<dbReference type="InterPro" id="IPR000157">
    <property type="entry name" value="TIR_dom"/>
</dbReference>
<protein>
    <recommendedName>
        <fullName evidence="3">TIR domain-containing protein</fullName>
    </recommendedName>
</protein>
<evidence type="ECO:0000259" key="3">
    <source>
        <dbReference type="PROSITE" id="PS50104"/>
    </source>
</evidence>
<dbReference type="InterPro" id="IPR035897">
    <property type="entry name" value="Toll_tir_struct_dom_sf"/>
</dbReference>
<comment type="caution">
    <text evidence="4">The sequence shown here is derived from an EMBL/GenBank/DDBJ whole genome shotgun (WGS) entry which is preliminary data.</text>
</comment>
<sequence>MPLIGPLPIMSVPSSSSSSSSASHPRKSRYDIVLSFAAGTHKNFTDDLYSALERERIHTFRDDEGGEDSASELLGTSIKGSWGSIIIISEEYVFSGRCLDELVEIMNHREKWGRVYPIFYYNVDPSDLTHQRNNIEEAFEQHEMRYNRAKTQTWRLALKQVAEIRSRWAFRDYADE</sequence>
<dbReference type="PROSITE" id="PS50104">
    <property type="entry name" value="TIR"/>
    <property type="match status" value="1"/>
</dbReference>
<dbReference type="PANTHER" id="PTHR32009:SF121">
    <property type="entry name" value="SIMILAR TO PART OF DISEASE RESISTANCE PROTEIN-RELATED"/>
    <property type="match status" value="1"/>
</dbReference>
<dbReference type="PANTHER" id="PTHR32009">
    <property type="entry name" value="TMV RESISTANCE PROTEIN N-LIKE"/>
    <property type="match status" value="1"/>
</dbReference>
<keyword evidence="1" id="KW-0520">NAD</keyword>
<dbReference type="Pfam" id="PF01582">
    <property type="entry name" value="TIR"/>
    <property type="match status" value="1"/>
</dbReference>
<dbReference type="GO" id="GO:0007165">
    <property type="term" value="P:signal transduction"/>
    <property type="evidence" value="ECO:0007669"/>
    <property type="project" value="InterPro"/>
</dbReference>
<dbReference type="SUPFAM" id="SSF52200">
    <property type="entry name" value="Toll/Interleukin receptor TIR domain"/>
    <property type="match status" value="1"/>
</dbReference>
<dbReference type="Gene3D" id="3.40.50.10140">
    <property type="entry name" value="Toll/interleukin-1 receptor homology (TIR) domain"/>
    <property type="match status" value="1"/>
</dbReference>
<accession>A0A1R3HNI6</accession>
<evidence type="ECO:0000313" key="5">
    <source>
        <dbReference type="Proteomes" id="UP000187203"/>
    </source>
</evidence>
<dbReference type="Proteomes" id="UP000187203">
    <property type="component" value="Unassembled WGS sequence"/>
</dbReference>